<feature type="domain" description="C2H2-type" evidence="7">
    <location>
        <begin position="269"/>
        <end position="296"/>
    </location>
</feature>
<feature type="region of interest" description="Disordered" evidence="6">
    <location>
        <begin position="800"/>
        <end position="832"/>
    </location>
</feature>
<evidence type="ECO:0000256" key="3">
    <source>
        <dbReference type="ARBA" id="ARBA00022771"/>
    </source>
</evidence>
<dbReference type="GO" id="GO:0008270">
    <property type="term" value="F:zinc ion binding"/>
    <property type="evidence" value="ECO:0007669"/>
    <property type="project" value="UniProtKB-KW"/>
</dbReference>
<dbReference type="PROSITE" id="PS00028">
    <property type="entry name" value="ZINC_FINGER_C2H2_1"/>
    <property type="match status" value="8"/>
</dbReference>
<evidence type="ECO:0000259" key="7">
    <source>
        <dbReference type="PROSITE" id="PS50157"/>
    </source>
</evidence>
<dbReference type="InterPro" id="IPR013087">
    <property type="entry name" value="Znf_C2H2_type"/>
</dbReference>
<name>A0A8X6XU34_9ARAC</name>
<dbReference type="InterPro" id="IPR036236">
    <property type="entry name" value="Znf_C2H2_sf"/>
</dbReference>
<comment type="caution">
    <text evidence="8">The sequence shown here is derived from an EMBL/GenBank/DDBJ whole genome shotgun (WGS) entry which is preliminary data.</text>
</comment>
<evidence type="ECO:0000256" key="5">
    <source>
        <dbReference type="PROSITE-ProRule" id="PRU00042"/>
    </source>
</evidence>
<evidence type="ECO:0000256" key="4">
    <source>
        <dbReference type="ARBA" id="ARBA00022833"/>
    </source>
</evidence>
<sequence>MELSLKNQSVEDERVLNGPVVAENNRNEELSPAQVATIADNVTMRFWRLFAEKSFRDGEATDPIDKNSKAKEERQEGVKNKRLSTVSMNADQILGKTKPAENCKNSVAKTEFTSQTKKTCFLFRFRDFHSIVISKDETLYKCHICRGMYKQKFSLKRHFLRNHIGAEYISTADLSNCKINTPNGEEVKLPAPVESKMLSGRKRFKMDNEVFLESNKNRHMPGLYKCHHCPGIRFDLETELKNHYDWHFDLSRDLQNKPSSSKQESRDVYYCRRCSLSFDVEADYTGHLLTHPNGKRCKYCEKEFSTTANRKRHEKIHERGRGFSCQLCKARFSRSKELEKHGKKMHGKLNIMCPYCPKNSAPKVLSSRYTLEMHVREKHKDVAVDDVTKSGRGRKPSDAVCCFCKKRFPSVKIMVQHKNAMHKKEMGLHKSKLTPRENNVKVVEGEKESVSNPSNEQLEKKRTTYVRKAKQATQKKPLKDKSKKKEAEEKERLERIESNKFYSSLSENIADNLINCVDGKKDQIKLANNYEFRDSGEPLDIMKCEVSWSECNFSYNYNLENDLNRRERPRQEDVMLATGLEKKETEGVNHLPKYPSAPLQEGHVRSYVCKVCTETYQTEWDFKEHFINNHPNVEMSFIEASYSPLEIPLELRTPFLSNSDGILIRSAVPPPPKEQEMSCSKCSSTYKVLQELYSHILDCGDNRLYRKKRHPVKRRIVKHHSDEKQTSGIRNVFKYGYVKRKYGKDYFNVQTNKRGRRSQSSFCQKSGTCRYCNSKFASEARLHDHFQTCPKRFKKRKPIRKCKKVMQGKSPNFSPSSPNSSSENGTNNGFPDISASSTNIIVTTAEVHSENVPRIAESLPNLSEPFKSVIPLEQLDKTPIDALKDLVRDTAPCISDLLAQGNSETCPKTNIPKIKQVLKEMQQIRKTPAISNLKNSALVFVASGNEESAVEKVLVTEPNRVSKGESTENNRKRKKSTPVKIVLKKPAETQINSVENVSFTLEKSSKQALDICASVEELNEGVTVNCAIDSASNDVGSSVKQSKFSTDLFLPEETTKNINNSQDRDSPTLELLVSSVTQNIENFDKPTLLDDEKFALPPPSLKSTVLTSNDSNEMDSTANSLNFKVIMPNVESAPLADQEMAISSLAPVEKQISQTIPGSPTAENTSQHDIVVSDATDETKSTSENEITLANLFDNNLLQTNEIPTQVINIIHGNGQDLKTASSESSNEISIAFNSMPVHGAIPLVEQSSSGIEEENASADSSNVTMTFKENKQSPKKSSPVASSTTLQKPEKIPCEKTGAEISSMKKIKKKSEPLDNVESGESQDFRSNDSVANAMDDGASKKGKRKLKFSLNKMAEESCPIKVSVETESPSQRSNDDIARQESDSFDKNTKLRSFRILSNGISNCSNTDKDLNRPGCSSVEDTNEEKKVTVKKEDPEVKNTRCPYCFLEFSYLSNFRRHIRKCPSKSENVADENVLLQTASSSQLQHLPNKDEVAHSMLYLRRHQLRQIQMIKESDKNVESRESNEPNFQKYSCEICYRIFFSLIEYMKHIMRHNVAPGMVIASSDECGEGSSAKASERGHISHFIQDSEFAEPDLDTKERSIAKGKNTATSGVEDVGKKDVKTISTEDCSSNSDKLPIAPSEVAAINPSTPNSRNVVALNKYKEPLDSTILELPSYGKGRGRKKKGVSENSEKPSASAGESSGKKLEEISSPATCDAVNDLNTCVKENLVTKLRKNLSKRILSGGVNLKNSPVKKTANLKEANESNLEQRNGTVLSTLPIETEVSKILDVSEKNNNPRDTIIEMTAQDVSSQSTVVSKRGRKKSVIAPKQLKGRKRKLTTDSQNIVDELTTKVEIEEDRFKSSSNQSDSLDIPGAKKILPGKGVFGSSSATKSPRSSKNAIPLNSVESSLKGNSSSKTKCTKSLPAVLSDKKSSVSSFDKNNKAPVSDFKKVEVGRKKTNNKICAICKKKYPAALLLHRHMQLVHSRGNKRTESPGSPKEGEKPAESPKSGRPSFQRQCSKPLPPMKRPYKKNVDKKRKTL</sequence>
<feature type="region of interest" description="Disordered" evidence="6">
    <location>
        <begin position="1674"/>
        <end position="1709"/>
    </location>
</feature>
<dbReference type="SMART" id="SM00355">
    <property type="entry name" value="ZnF_C2H2"/>
    <property type="match status" value="12"/>
</dbReference>
<dbReference type="Proteomes" id="UP000886998">
    <property type="component" value="Unassembled WGS sequence"/>
</dbReference>
<dbReference type="GO" id="GO:0043565">
    <property type="term" value="F:sequence-specific DNA binding"/>
    <property type="evidence" value="ECO:0007669"/>
    <property type="project" value="TreeGrafter"/>
</dbReference>
<dbReference type="PROSITE" id="PS50157">
    <property type="entry name" value="ZINC_FINGER_C2H2_2"/>
    <property type="match status" value="4"/>
</dbReference>
<keyword evidence="2" id="KW-0677">Repeat</keyword>
<keyword evidence="4" id="KW-0862">Zinc</keyword>
<reference evidence="8" key="1">
    <citation type="submission" date="2020-08" db="EMBL/GenBank/DDBJ databases">
        <title>Multicomponent nature underlies the extraordinary mechanical properties of spider dragline silk.</title>
        <authorList>
            <person name="Kono N."/>
            <person name="Nakamura H."/>
            <person name="Mori M."/>
            <person name="Yoshida Y."/>
            <person name="Ohtoshi R."/>
            <person name="Malay A.D."/>
            <person name="Moran D.A.P."/>
            <person name="Tomita M."/>
            <person name="Numata K."/>
            <person name="Arakawa K."/>
        </authorList>
    </citation>
    <scope>NUCLEOTIDE SEQUENCE</scope>
</reference>
<feature type="region of interest" description="Disordered" evidence="6">
    <location>
        <begin position="1154"/>
        <end position="1182"/>
    </location>
</feature>
<protein>
    <recommendedName>
        <fullName evidence="7">C2H2-type domain-containing protein</fullName>
    </recommendedName>
</protein>
<feature type="compositionally biased region" description="Polar residues" evidence="6">
    <location>
        <begin position="1276"/>
        <end position="1288"/>
    </location>
</feature>
<feature type="region of interest" description="Disordered" evidence="6">
    <location>
        <begin position="1986"/>
        <end position="2043"/>
    </location>
</feature>
<feature type="compositionally biased region" description="Low complexity" evidence="6">
    <location>
        <begin position="810"/>
        <end position="824"/>
    </location>
</feature>
<dbReference type="GO" id="GO:0005634">
    <property type="term" value="C:nucleus"/>
    <property type="evidence" value="ECO:0007669"/>
    <property type="project" value="TreeGrafter"/>
</dbReference>
<evidence type="ECO:0000256" key="2">
    <source>
        <dbReference type="ARBA" id="ARBA00022737"/>
    </source>
</evidence>
<feature type="domain" description="C2H2-type" evidence="7">
    <location>
        <begin position="295"/>
        <end position="322"/>
    </location>
</feature>
<keyword evidence="1" id="KW-0479">Metal-binding</keyword>
<feature type="compositionally biased region" description="Polar residues" evidence="6">
    <location>
        <begin position="1907"/>
        <end position="1920"/>
    </location>
</feature>
<evidence type="ECO:0000313" key="8">
    <source>
        <dbReference type="EMBL" id="GFY59113.1"/>
    </source>
</evidence>
<gene>
    <name evidence="8" type="primary">AVEN_139387_1</name>
    <name evidence="8" type="ORF">TNIN_91592</name>
</gene>
<keyword evidence="3 5" id="KW-0863">Zinc-finger</keyword>
<feature type="region of interest" description="Disordered" evidence="6">
    <location>
        <begin position="1362"/>
        <end position="1386"/>
    </location>
</feature>
<dbReference type="PANTHER" id="PTHR24408:SF58">
    <property type="entry name" value="TRANSCRIPTION FACTOR (TFIIIA), PUTATIVE (AFU_ORTHOLOGUE AFUA_1G05150)-RELATED"/>
    <property type="match status" value="1"/>
</dbReference>
<dbReference type="GO" id="GO:0000981">
    <property type="term" value="F:DNA-binding transcription factor activity, RNA polymerase II-specific"/>
    <property type="evidence" value="ECO:0007669"/>
    <property type="project" value="TreeGrafter"/>
</dbReference>
<feature type="region of interest" description="Disordered" evidence="6">
    <location>
        <begin position="1249"/>
        <end position="1345"/>
    </location>
</feature>
<accession>A0A8X6XU34</accession>
<keyword evidence="9" id="KW-1185">Reference proteome</keyword>
<feature type="compositionally biased region" description="Low complexity" evidence="6">
    <location>
        <begin position="1889"/>
        <end position="1899"/>
    </location>
</feature>
<dbReference type="PANTHER" id="PTHR24408">
    <property type="entry name" value="ZINC FINGER PROTEIN"/>
    <property type="match status" value="1"/>
</dbReference>
<feature type="compositionally biased region" description="Basic residues" evidence="6">
    <location>
        <begin position="2030"/>
        <end position="2043"/>
    </location>
</feature>
<evidence type="ECO:0000256" key="6">
    <source>
        <dbReference type="SAM" id="MobiDB-lite"/>
    </source>
</evidence>
<feature type="compositionally biased region" description="Basic and acidic residues" evidence="6">
    <location>
        <begin position="1375"/>
        <end position="1386"/>
    </location>
</feature>
<feature type="compositionally biased region" description="Basic and acidic residues" evidence="6">
    <location>
        <begin position="426"/>
        <end position="449"/>
    </location>
</feature>
<evidence type="ECO:0000256" key="1">
    <source>
        <dbReference type="ARBA" id="ARBA00022723"/>
    </source>
</evidence>
<dbReference type="OrthoDB" id="6432723at2759"/>
<feature type="compositionally biased region" description="Basic and acidic residues" evidence="6">
    <location>
        <begin position="477"/>
        <end position="491"/>
    </location>
</feature>
<feature type="region of interest" description="Disordered" evidence="6">
    <location>
        <begin position="1885"/>
        <end position="1923"/>
    </location>
</feature>
<feature type="domain" description="C2H2-type" evidence="7">
    <location>
        <begin position="140"/>
        <end position="168"/>
    </location>
</feature>
<feature type="region of interest" description="Disordered" evidence="6">
    <location>
        <begin position="59"/>
        <end position="79"/>
    </location>
</feature>
<feature type="region of interest" description="Disordered" evidence="6">
    <location>
        <begin position="426"/>
        <end position="491"/>
    </location>
</feature>
<dbReference type="Gene3D" id="3.30.160.60">
    <property type="entry name" value="Classic Zinc Finger"/>
    <property type="match status" value="2"/>
</dbReference>
<evidence type="ECO:0000313" key="9">
    <source>
        <dbReference type="Proteomes" id="UP000886998"/>
    </source>
</evidence>
<dbReference type="EMBL" id="BMAV01012430">
    <property type="protein sequence ID" value="GFY59113.1"/>
    <property type="molecule type" value="Genomic_DNA"/>
</dbReference>
<dbReference type="SUPFAM" id="SSF57667">
    <property type="entry name" value="beta-beta-alpha zinc fingers"/>
    <property type="match status" value="3"/>
</dbReference>
<feature type="domain" description="C2H2-type" evidence="7">
    <location>
        <begin position="323"/>
        <end position="346"/>
    </location>
</feature>
<feature type="compositionally biased region" description="Polar residues" evidence="6">
    <location>
        <begin position="1154"/>
        <end position="1168"/>
    </location>
</feature>
<organism evidence="8 9">
    <name type="scientific">Trichonephila inaurata madagascariensis</name>
    <dbReference type="NCBI Taxonomy" id="2747483"/>
    <lineage>
        <taxon>Eukaryota</taxon>
        <taxon>Metazoa</taxon>
        <taxon>Ecdysozoa</taxon>
        <taxon>Arthropoda</taxon>
        <taxon>Chelicerata</taxon>
        <taxon>Arachnida</taxon>
        <taxon>Araneae</taxon>
        <taxon>Araneomorphae</taxon>
        <taxon>Entelegynae</taxon>
        <taxon>Araneoidea</taxon>
        <taxon>Nephilidae</taxon>
        <taxon>Trichonephila</taxon>
        <taxon>Trichonephila inaurata</taxon>
    </lineage>
</organism>
<feature type="compositionally biased region" description="Polar residues" evidence="6">
    <location>
        <begin position="1258"/>
        <end position="1268"/>
    </location>
</feature>
<proteinExistence type="predicted"/>
<feature type="compositionally biased region" description="Basic and acidic residues" evidence="6">
    <location>
        <begin position="1289"/>
        <end position="1299"/>
    </location>
</feature>